<comment type="caution">
    <text evidence="2">The sequence shown here is derived from an EMBL/GenBank/DDBJ whole genome shotgun (WGS) entry which is preliminary data.</text>
</comment>
<gene>
    <name evidence="2" type="ORF">ILEXP_LOCUS50250</name>
</gene>
<feature type="domain" description="PAZ" evidence="1">
    <location>
        <begin position="33"/>
        <end position="149"/>
    </location>
</feature>
<name>A0ABC8UH00_9AQUA</name>
<sequence>MLEEVFTGCWGFRSSFRSTHGDVSTSMILTPGSVIDFLLANQNEREHCYIDWAKAKRMLKNIRIKTRHNKEFKIIGLSDKPCKQLFFPLKVKNSDGAYDGGQTTEITVYKYFSKHRNIELTYSAYMHCLDVGKPKQPNYLPLEAMGNYRDDDDPLLVAFGISIEKQLTQVDGQVLEAPQVEGW</sequence>
<dbReference type="Pfam" id="PF16488">
    <property type="entry name" value="ArgoL2"/>
    <property type="match status" value="1"/>
</dbReference>
<dbReference type="Pfam" id="PF02170">
    <property type="entry name" value="PAZ"/>
    <property type="match status" value="1"/>
</dbReference>
<dbReference type="CDD" id="cd02846">
    <property type="entry name" value="PAZ_argonaute_like"/>
    <property type="match status" value="1"/>
</dbReference>
<dbReference type="InterPro" id="IPR032472">
    <property type="entry name" value="ArgoL2"/>
</dbReference>
<dbReference type="Proteomes" id="UP001642360">
    <property type="component" value="Unassembled WGS sequence"/>
</dbReference>
<evidence type="ECO:0000313" key="2">
    <source>
        <dbReference type="EMBL" id="CAK9180267.1"/>
    </source>
</evidence>
<dbReference type="InterPro" id="IPR003100">
    <property type="entry name" value="PAZ_dom"/>
</dbReference>
<dbReference type="PROSITE" id="PS50821">
    <property type="entry name" value="PAZ"/>
    <property type="match status" value="1"/>
</dbReference>
<protein>
    <recommendedName>
        <fullName evidence="1">PAZ domain-containing protein</fullName>
    </recommendedName>
</protein>
<dbReference type="PANTHER" id="PTHR22891">
    <property type="entry name" value="EUKARYOTIC TRANSLATION INITIATION FACTOR 2C"/>
    <property type="match status" value="1"/>
</dbReference>
<reference evidence="2 3" key="1">
    <citation type="submission" date="2024-02" db="EMBL/GenBank/DDBJ databases">
        <authorList>
            <person name="Vignale AGUSTIN F."/>
            <person name="Sosa J E."/>
            <person name="Modenutti C."/>
        </authorList>
    </citation>
    <scope>NUCLEOTIDE SEQUENCE [LARGE SCALE GENOMIC DNA]</scope>
</reference>
<evidence type="ECO:0000313" key="3">
    <source>
        <dbReference type="Proteomes" id="UP001642360"/>
    </source>
</evidence>
<dbReference type="SUPFAM" id="SSF101690">
    <property type="entry name" value="PAZ domain"/>
    <property type="match status" value="1"/>
</dbReference>
<keyword evidence="3" id="KW-1185">Reference proteome</keyword>
<dbReference type="InterPro" id="IPR036085">
    <property type="entry name" value="PAZ_dom_sf"/>
</dbReference>
<accession>A0ABC8UH00</accession>
<organism evidence="2 3">
    <name type="scientific">Ilex paraguariensis</name>
    <name type="common">yerba mate</name>
    <dbReference type="NCBI Taxonomy" id="185542"/>
    <lineage>
        <taxon>Eukaryota</taxon>
        <taxon>Viridiplantae</taxon>
        <taxon>Streptophyta</taxon>
        <taxon>Embryophyta</taxon>
        <taxon>Tracheophyta</taxon>
        <taxon>Spermatophyta</taxon>
        <taxon>Magnoliopsida</taxon>
        <taxon>eudicotyledons</taxon>
        <taxon>Gunneridae</taxon>
        <taxon>Pentapetalae</taxon>
        <taxon>asterids</taxon>
        <taxon>campanulids</taxon>
        <taxon>Aquifoliales</taxon>
        <taxon>Aquifoliaceae</taxon>
        <taxon>Ilex</taxon>
    </lineage>
</organism>
<evidence type="ECO:0000259" key="1">
    <source>
        <dbReference type="PROSITE" id="PS50821"/>
    </source>
</evidence>
<dbReference type="EMBL" id="CAUOFW020007712">
    <property type="protein sequence ID" value="CAK9180267.1"/>
    <property type="molecule type" value="Genomic_DNA"/>
</dbReference>
<proteinExistence type="predicted"/>
<dbReference type="AlphaFoldDB" id="A0ABC8UH00"/>
<dbReference type="Gene3D" id="2.170.260.10">
    <property type="entry name" value="paz domain"/>
    <property type="match status" value="1"/>
</dbReference>